<accession>A0A2U2BZ86</accession>
<protein>
    <recommendedName>
        <fullName evidence="1">HTH cro/C1-type domain-containing protein</fullName>
    </recommendedName>
</protein>
<evidence type="ECO:0000313" key="2">
    <source>
        <dbReference type="EMBL" id="PWE20366.1"/>
    </source>
</evidence>
<dbReference type="SUPFAM" id="SSF47413">
    <property type="entry name" value="lambda repressor-like DNA-binding domains"/>
    <property type="match status" value="1"/>
</dbReference>
<dbReference type="Pfam" id="PF01381">
    <property type="entry name" value="HTH_3"/>
    <property type="match status" value="1"/>
</dbReference>
<dbReference type="Proteomes" id="UP000245014">
    <property type="component" value="Unassembled WGS sequence"/>
</dbReference>
<dbReference type="InterPro" id="IPR001387">
    <property type="entry name" value="Cro/C1-type_HTH"/>
</dbReference>
<dbReference type="InterPro" id="IPR010982">
    <property type="entry name" value="Lambda_DNA-bd_dom_sf"/>
</dbReference>
<comment type="caution">
    <text evidence="2">The sequence shown here is derived from an EMBL/GenBank/DDBJ whole genome shotgun (WGS) entry which is preliminary data.</text>
</comment>
<organism evidence="2 3">
    <name type="scientific">Aliarcobacter skirrowii</name>
    <dbReference type="NCBI Taxonomy" id="28200"/>
    <lineage>
        <taxon>Bacteria</taxon>
        <taxon>Pseudomonadati</taxon>
        <taxon>Campylobacterota</taxon>
        <taxon>Epsilonproteobacteria</taxon>
        <taxon>Campylobacterales</taxon>
        <taxon>Arcobacteraceae</taxon>
        <taxon>Aliarcobacter</taxon>
    </lineage>
</organism>
<evidence type="ECO:0000259" key="1">
    <source>
        <dbReference type="PROSITE" id="PS50943"/>
    </source>
</evidence>
<dbReference type="GO" id="GO:0003677">
    <property type="term" value="F:DNA binding"/>
    <property type="evidence" value="ECO:0007669"/>
    <property type="project" value="InterPro"/>
</dbReference>
<dbReference type="EMBL" id="QEYI01000007">
    <property type="protein sequence ID" value="PWE20366.1"/>
    <property type="molecule type" value="Genomic_DNA"/>
</dbReference>
<feature type="domain" description="HTH cro/C1-type" evidence="1">
    <location>
        <begin position="6"/>
        <end position="60"/>
    </location>
</feature>
<name>A0A2U2BZ86_9BACT</name>
<dbReference type="CDD" id="cd00093">
    <property type="entry name" value="HTH_XRE"/>
    <property type="match status" value="1"/>
</dbReference>
<reference evidence="2 3" key="1">
    <citation type="submission" date="2018-05" db="EMBL/GenBank/DDBJ databases">
        <title>Antimicrobial susceptibility testing and genomic analysis of Arcobacter skirrowii strains and one Arcobacter butzleri isolated from German poultry farms.</title>
        <authorList>
            <person name="Haenel I."/>
            <person name="Hotzel H."/>
            <person name="Tomaso H."/>
            <person name="Busch A."/>
        </authorList>
    </citation>
    <scope>NUCLEOTIDE SEQUENCE [LARGE SCALE GENOMIC DNA]</scope>
    <source>
        <strain evidence="3">v</strain>
    </source>
</reference>
<dbReference type="AlphaFoldDB" id="A0A2U2BZ86"/>
<dbReference type="PROSITE" id="PS50943">
    <property type="entry name" value="HTH_CROC1"/>
    <property type="match status" value="1"/>
</dbReference>
<proteinExistence type="predicted"/>
<dbReference type="SMART" id="SM00530">
    <property type="entry name" value="HTH_XRE"/>
    <property type="match status" value="1"/>
</dbReference>
<sequence>MYKMYFKEFRERIKLTQKEIADKLDIAQAAVARYEMNNVNPTSNIIFKYVNELNANPNFLFLGLEPATLIENDYLSQENQIILQDLSLNLTQDELNIELKKILIDKVLNKFSNKNEKSAMRTILRSIYLEGHIPYRAFLFLYYTFKYISENQHELNNVKSYKNYLIELIQRYNQFSFRNDPMFGRKIKLEISSAIELNCEEIEIKLLLTHPHETIKKLEEKMTPGMVMHHRNKNVKDLFPKK</sequence>
<dbReference type="Gene3D" id="1.10.260.40">
    <property type="entry name" value="lambda repressor-like DNA-binding domains"/>
    <property type="match status" value="1"/>
</dbReference>
<gene>
    <name evidence="2" type="ORF">DF188_07810</name>
</gene>
<evidence type="ECO:0000313" key="3">
    <source>
        <dbReference type="Proteomes" id="UP000245014"/>
    </source>
</evidence>